<organism evidence="3 4">
    <name type="scientific">Thermus brockianus</name>
    <dbReference type="NCBI Taxonomy" id="56956"/>
    <lineage>
        <taxon>Bacteria</taxon>
        <taxon>Thermotogati</taxon>
        <taxon>Deinococcota</taxon>
        <taxon>Deinococci</taxon>
        <taxon>Thermales</taxon>
        <taxon>Thermaceae</taxon>
        <taxon>Thermus</taxon>
    </lineage>
</organism>
<dbReference type="RefSeq" id="WP_244363935.1">
    <property type="nucleotide sequence ID" value="NZ_AP025594.1"/>
</dbReference>
<dbReference type="InterPro" id="IPR052345">
    <property type="entry name" value="Rad_response_metalloprotease"/>
</dbReference>
<dbReference type="InterPro" id="IPR001387">
    <property type="entry name" value="Cro/C1-type_HTH"/>
</dbReference>
<dbReference type="SMART" id="SM00530">
    <property type="entry name" value="HTH_XRE"/>
    <property type="match status" value="1"/>
</dbReference>
<geneLocation type="plasmid" evidence="3 4">
    <name>pTbrSNM4-1b</name>
</geneLocation>
<accession>A0ABM7XMI0</accession>
<dbReference type="Pfam" id="PF01381">
    <property type="entry name" value="HTH_3"/>
    <property type="match status" value="1"/>
</dbReference>
<dbReference type="PANTHER" id="PTHR43236:SF1">
    <property type="entry name" value="BLL7220 PROTEIN"/>
    <property type="match status" value="1"/>
</dbReference>
<dbReference type="Gene3D" id="1.10.10.2910">
    <property type="match status" value="1"/>
</dbReference>
<dbReference type="Proteomes" id="UP000831120">
    <property type="component" value="Plasmid pTbrSNM4-1b"/>
</dbReference>
<dbReference type="SUPFAM" id="SSF47413">
    <property type="entry name" value="lambda repressor-like DNA-binding domains"/>
    <property type="match status" value="1"/>
</dbReference>
<evidence type="ECO:0000259" key="2">
    <source>
        <dbReference type="PROSITE" id="PS50943"/>
    </source>
</evidence>
<comment type="similarity">
    <text evidence="1">Belongs to the short-chain fatty acyl-CoA assimilation regulator (ScfR) family.</text>
</comment>
<evidence type="ECO:0000313" key="4">
    <source>
        <dbReference type="Proteomes" id="UP000831120"/>
    </source>
</evidence>
<dbReference type="EMBL" id="AP025594">
    <property type="protein sequence ID" value="BDG17562.1"/>
    <property type="molecule type" value="Genomic_DNA"/>
</dbReference>
<name>A0ABM7XMI0_THEBO</name>
<dbReference type="InterPro" id="IPR010359">
    <property type="entry name" value="IrrE_HExxH"/>
</dbReference>
<keyword evidence="3" id="KW-0614">Plasmid</keyword>
<evidence type="ECO:0000313" key="3">
    <source>
        <dbReference type="EMBL" id="BDG17562.1"/>
    </source>
</evidence>
<dbReference type="PANTHER" id="PTHR43236">
    <property type="entry name" value="ANTITOXIN HIGA1"/>
    <property type="match status" value="1"/>
</dbReference>
<keyword evidence="4" id="KW-1185">Reference proteome</keyword>
<gene>
    <name evidence="3" type="ORF">TbrSNM41_22960</name>
</gene>
<protein>
    <recommendedName>
        <fullName evidence="2">HTH cro/C1-type domain-containing protein</fullName>
    </recommendedName>
</protein>
<dbReference type="PROSITE" id="PS50943">
    <property type="entry name" value="HTH_CROC1"/>
    <property type="match status" value="1"/>
</dbReference>
<dbReference type="Pfam" id="PF06114">
    <property type="entry name" value="Peptidase_M78"/>
    <property type="match status" value="1"/>
</dbReference>
<reference evidence="3 4" key="1">
    <citation type="journal article" date="2022" name="Microbiol. Resour. Announc.">
        <title>Complete Genome Sequences of Thermus Strains Isolated from Senami Hot Spring in Japan.</title>
        <authorList>
            <person name="Miyazaki K."/>
        </authorList>
    </citation>
    <scope>NUCLEOTIDE SEQUENCE [LARGE SCALE GENOMIC DNA]</scope>
    <source>
        <strain evidence="3 4">SNM4-1</strain>
        <plasmid evidence="3 4">pTbrSNM4-1b</plasmid>
    </source>
</reference>
<dbReference type="InterPro" id="IPR010982">
    <property type="entry name" value="Lambda_DNA-bd_dom_sf"/>
</dbReference>
<feature type="domain" description="HTH cro/C1-type" evidence="2">
    <location>
        <begin position="15"/>
        <end position="69"/>
    </location>
</feature>
<sequence length="415" mass="46778">MIRESHLDRVLARKLKEAREQRGLTQEAVAQILGVSRETVALWEGGARIPSLLYLGDLAKLYGVKEESFLTQGPLEFLEDLRALLRKEEEALLDPGVRLELRRWLDFLNGYAELLELAGEAPYLKAPPKELKPKEAILTDLRQASSQAIKVREYFKLGQDALPELYTFLDNVGVLVYKVSLPQGAGVWGAFYRHPRLGYSVLVNVNATPGRQAFTLAHELAHALYHNGFPGIVCRRENLAPEEAEVERFANAWAAHFLVPGKALREGVRRLGRLDPEVALLLAHHFRVSYALLLFRLRNEGLLSEEQLKEWVQYAPQDLARRLGLNPEPYGLPQSLPNLQGLKRYPPSVLQLVRKSVEEDLISVSEAAELLNVNSYILEKELLSAGLPKEENPEVEELVQELGFVSPGRRGKVLR</sequence>
<dbReference type="Gene3D" id="1.10.260.40">
    <property type="entry name" value="lambda repressor-like DNA-binding domains"/>
    <property type="match status" value="1"/>
</dbReference>
<proteinExistence type="inferred from homology"/>
<evidence type="ECO:0000256" key="1">
    <source>
        <dbReference type="ARBA" id="ARBA00007227"/>
    </source>
</evidence>
<dbReference type="CDD" id="cd00093">
    <property type="entry name" value="HTH_XRE"/>
    <property type="match status" value="1"/>
</dbReference>